<gene>
    <name evidence="1" type="ORF">GMLC_08040</name>
</gene>
<dbReference type="PANTHER" id="PTHR36154">
    <property type="entry name" value="DNA-BINDING TRANSCRIPTIONAL ACTIVATOR ALPA"/>
    <property type="match status" value="1"/>
</dbReference>
<name>A0A6V8N3U9_9BACT</name>
<dbReference type="PANTHER" id="PTHR36154:SF1">
    <property type="entry name" value="DNA-BINDING TRANSCRIPTIONAL ACTIVATOR ALPA"/>
    <property type="match status" value="1"/>
</dbReference>
<evidence type="ECO:0000313" key="1">
    <source>
        <dbReference type="EMBL" id="GFO67225.1"/>
    </source>
</evidence>
<proteinExistence type="predicted"/>
<dbReference type="Proteomes" id="UP000587586">
    <property type="component" value="Unassembled WGS sequence"/>
</dbReference>
<comment type="caution">
    <text evidence="1">The sequence shown here is derived from an EMBL/GenBank/DDBJ whole genome shotgun (WGS) entry which is preliminary data.</text>
</comment>
<dbReference type="Gene3D" id="1.10.238.160">
    <property type="match status" value="1"/>
</dbReference>
<accession>A0A6V8N3U9</accession>
<evidence type="ECO:0000313" key="2">
    <source>
        <dbReference type="Proteomes" id="UP000587586"/>
    </source>
</evidence>
<keyword evidence="2" id="KW-1185">Reference proteome</keyword>
<reference evidence="2" key="1">
    <citation type="submission" date="2020-06" db="EMBL/GenBank/DDBJ databases">
        <title>Draft genomic sequecing of Geomonas sp. Red745.</title>
        <authorList>
            <person name="Itoh H."/>
            <person name="Xu Z.X."/>
            <person name="Ushijima N."/>
            <person name="Masuda Y."/>
            <person name="Shiratori Y."/>
            <person name="Senoo K."/>
        </authorList>
    </citation>
    <scope>NUCLEOTIDE SEQUENCE [LARGE SCALE GENOMIC DNA]</scope>
    <source>
        <strain evidence="2">Red745</strain>
    </source>
</reference>
<organism evidence="1 2">
    <name type="scientific">Geomonas limicola</name>
    <dbReference type="NCBI Taxonomy" id="2740186"/>
    <lineage>
        <taxon>Bacteria</taxon>
        <taxon>Pseudomonadati</taxon>
        <taxon>Thermodesulfobacteriota</taxon>
        <taxon>Desulfuromonadia</taxon>
        <taxon>Geobacterales</taxon>
        <taxon>Geobacteraceae</taxon>
        <taxon>Geomonas</taxon>
    </lineage>
</organism>
<dbReference type="Pfam" id="PF05930">
    <property type="entry name" value="Phage_AlpA"/>
    <property type="match status" value="1"/>
</dbReference>
<protein>
    <submittedName>
        <fullName evidence="1">Transcriptional regulator</fullName>
    </submittedName>
</protein>
<sequence>MSKIVRRKEVLALIGLSYTTQWRLERAGDFPKRVRLGTGSVGWHLDEVEEWLKGRVRISE</sequence>
<dbReference type="AlphaFoldDB" id="A0A6V8N3U9"/>
<dbReference type="InterPro" id="IPR010260">
    <property type="entry name" value="AlpA"/>
</dbReference>
<dbReference type="InterPro" id="IPR052931">
    <property type="entry name" value="Prophage_regulatory_activator"/>
</dbReference>
<dbReference type="RefSeq" id="WP_183359779.1">
    <property type="nucleotide sequence ID" value="NZ_BLXZ01000002.1"/>
</dbReference>
<dbReference type="EMBL" id="BLXZ01000002">
    <property type="protein sequence ID" value="GFO67225.1"/>
    <property type="molecule type" value="Genomic_DNA"/>
</dbReference>